<sequence length="86" mass="10007">MMNEGTEYFGFWVSRIPLYESSTPFGRSTVSKGLVLGSQSQAHPKPPRVEFNPAEFKKILAEVLRIHFSQKSLSQNRVRFYIWHFS</sequence>
<accession>A0A1F6Y533</accession>
<evidence type="ECO:0000313" key="1">
    <source>
        <dbReference type="EMBL" id="OGJ01474.1"/>
    </source>
</evidence>
<comment type="caution">
    <text evidence="1">The sequence shown here is derived from an EMBL/GenBank/DDBJ whole genome shotgun (WGS) entry which is preliminary data.</text>
</comment>
<gene>
    <name evidence="1" type="ORF">A3I23_00350</name>
</gene>
<reference evidence="1 2" key="1">
    <citation type="journal article" date="2016" name="Nat. Commun.">
        <title>Thousands of microbial genomes shed light on interconnected biogeochemical processes in an aquifer system.</title>
        <authorList>
            <person name="Anantharaman K."/>
            <person name="Brown C.T."/>
            <person name="Hug L.A."/>
            <person name="Sharon I."/>
            <person name="Castelle C.J."/>
            <person name="Probst A.J."/>
            <person name="Thomas B.C."/>
            <person name="Singh A."/>
            <person name="Wilkins M.J."/>
            <person name="Karaoz U."/>
            <person name="Brodie E.L."/>
            <person name="Williams K.H."/>
            <person name="Hubbard S.S."/>
            <person name="Banfield J.F."/>
        </authorList>
    </citation>
    <scope>NUCLEOTIDE SEQUENCE [LARGE SCALE GENOMIC DNA]</scope>
</reference>
<dbReference type="EMBL" id="MFVL01000018">
    <property type="protein sequence ID" value="OGJ01474.1"/>
    <property type="molecule type" value="Genomic_DNA"/>
</dbReference>
<name>A0A1F6Y533_9BACT</name>
<dbReference type="AlphaFoldDB" id="A0A1F6Y533"/>
<organism evidence="1 2">
    <name type="scientific">Candidatus Nomurabacteria bacterium RIFCSPLOWO2_02_FULL_40_67</name>
    <dbReference type="NCBI Taxonomy" id="1801787"/>
    <lineage>
        <taxon>Bacteria</taxon>
        <taxon>Candidatus Nomuraibacteriota</taxon>
    </lineage>
</organism>
<protein>
    <submittedName>
        <fullName evidence="1">Uncharacterized protein</fullName>
    </submittedName>
</protein>
<evidence type="ECO:0000313" key="2">
    <source>
        <dbReference type="Proteomes" id="UP000177693"/>
    </source>
</evidence>
<proteinExistence type="predicted"/>
<dbReference type="Proteomes" id="UP000177693">
    <property type="component" value="Unassembled WGS sequence"/>
</dbReference>